<dbReference type="Gene3D" id="1.10.510.10">
    <property type="entry name" value="Transferase(Phosphotransferase) domain 1"/>
    <property type="match status" value="1"/>
</dbReference>
<evidence type="ECO:0000256" key="2">
    <source>
        <dbReference type="ARBA" id="ARBA00022679"/>
    </source>
</evidence>
<protein>
    <recommendedName>
        <fullName evidence="6">Protein kinase domain-containing protein</fullName>
    </recommendedName>
</protein>
<dbReference type="EMBL" id="HBFR01027577">
    <property type="protein sequence ID" value="CAD8892724.1"/>
    <property type="molecule type" value="Transcribed_RNA"/>
</dbReference>
<dbReference type="AlphaFoldDB" id="A0A6U5IRX6"/>
<dbReference type="InterPro" id="IPR011009">
    <property type="entry name" value="Kinase-like_dom_sf"/>
</dbReference>
<keyword evidence="2" id="KW-0808">Transferase</keyword>
<evidence type="ECO:0000313" key="8">
    <source>
        <dbReference type="EMBL" id="CAD8892724.1"/>
    </source>
</evidence>
<evidence type="ECO:0000256" key="4">
    <source>
        <dbReference type="ARBA" id="ARBA00022777"/>
    </source>
</evidence>
<keyword evidence="3" id="KW-0547">Nucleotide-binding</keyword>
<dbReference type="GO" id="GO:0004674">
    <property type="term" value="F:protein serine/threonine kinase activity"/>
    <property type="evidence" value="ECO:0007669"/>
    <property type="project" value="UniProtKB-KW"/>
</dbReference>
<dbReference type="InterPro" id="IPR000719">
    <property type="entry name" value="Prot_kinase_dom"/>
</dbReference>
<keyword evidence="5" id="KW-0067">ATP-binding</keyword>
<dbReference type="FunFam" id="1.10.510.10:FF:000571">
    <property type="entry name" value="Maternal embryonic leucine zipper kinase"/>
    <property type="match status" value="1"/>
</dbReference>
<dbReference type="PROSITE" id="PS00108">
    <property type="entry name" value="PROTEIN_KINASE_ST"/>
    <property type="match status" value="1"/>
</dbReference>
<accession>A0A6U5IRX6</accession>
<feature type="domain" description="Protein kinase" evidence="6">
    <location>
        <begin position="22"/>
        <end position="275"/>
    </location>
</feature>
<reference evidence="8" key="1">
    <citation type="submission" date="2021-01" db="EMBL/GenBank/DDBJ databases">
        <authorList>
            <person name="Corre E."/>
            <person name="Pelletier E."/>
            <person name="Niang G."/>
            <person name="Scheremetjew M."/>
            <person name="Finn R."/>
            <person name="Kale V."/>
            <person name="Holt S."/>
            <person name="Cochrane G."/>
            <person name="Meng A."/>
            <person name="Brown T."/>
            <person name="Cohen L."/>
        </authorList>
    </citation>
    <scope>NUCLEOTIDE SEQUENCE</scope>
    <source>
        <strain evidence="8">308</strain>
    </source>
</reference>
<evidence type="ECO:0000256" key="3">
    <source>
        <dbReference type="ARBA" id="ARBA00022741"/>
    </source>
</evidence>
<keyword evidence="1" id="KW-0723">Serine/threonine-protein kinase</keyword>
<sequence>MPESSVSMTSTSKLGFNLPLNLKLGNALANGSTAVVYEATTHLTEKKYAVKIINHSSCLKRLNKARNEIEILRVLDHPGVSALRECFYDDLNHYLVMDFADGGDLLDDLQKNGRYSEKRAMEVGFELMGGVLHCHDRCVVHRDLKPENILLGKDGSVKIGDFGLSKQITKPNLLSTYCGSSLYMAPEILLGQAYDESVDIWSAGLIIFLMLGGYHPFYLTDEESSKQLAISGKLHCYQSCWNGINTDAINLIRNMICVETSSRLTAYETLQSSWLSDRICVLNPIQKCPSPLYLQQESIQHSWKHLCGTTN</sequence>
<organism evidence="8">
    <name type="scientific">Corethron hystrix</name>
    <dbReference type="NCBI Taxonomy" id="216773"/>
    <lineage>
        <taxon>Eukaryota</taxon>
        <taxon>Sar</taxon>
        <taxon>Stramenopiles</taxon>
        <taxon>Ochrophyta</taxon>
        <taxon>Bacillariophyta</taxon>
        <taxon>Coscinodiscophyceae</taxon>
        <taxon>Corethrophycidae</taxon>
        <taxon>Corethrales</taxon>
        <taxon>Corethraceae</taxon>
        <taxon>Corethron</taxon>
    </lineage>
</organism>
<dbReference type="Pfam" id="PF00069">
    <property type="entry name" value="Pkinase"/>
    <property type="match status" value="1"/>
</dbReference>
<dbReference type="SMART" id="SM00220">
    <property type="entry name" value="S_TKc"/>
    <property type="match status" value="1"/>
</dbReference>
<evidence type="ECO:0000313" key="7">
    <source>
        <dbReference type="EMBL" id="CAD8892723.1"/>
    </source>
</evidence>
<evidence type="ECO:0000256" key="5">
    <source>
        <dbReference type="ARBA" id="ARBA00022840"/>
    </source>
</evidence>
<dbReference type="PROSITE" id="PS50011">
    <property type="entry name" value="PROTEIN_KINASE_DOM"/>
    <property type="match status" value="1"/>
</dbReference>
<dbReference type="PANTHER" id="PTHR24349">
    <property type="entry name" value="SERINE/THREONINE-PROTEIN KINASE"/>
    <property type="match status" value="1"/>
</dbReference>
<gene>
    <name evidence="7" type="ORF">CHYS00102_LOCUS19932</name>
    <name evidence="8" type="ORF">CHYS00102_LOCUS19933</name>
</gene>
<proteinExistence type="predicted"/>
<evidence type="ECO:0000259" key="6">
    <source>
        <dbReference type="PROSITE" id="PS50011"/>
    </source>
</evidence>
<keyword evidence="4" id="KW-0418">Kinase</keyword>
<dbReference type="CDD" id="cd05117">
    <property type="entry name" value="STKc_CAMK"/>
    <property type="match status" value="1"/>
</dbReference>
<dbReference type="SUPFAM" id="SSF56112">
    <property type="entry name" value="Protein kinase-like (PK-like)"/>
    <property type="match status" value="1"/>
</dbReference>
<dbReference type="InterPro" id="IPR050205">
    <property type="entry name" value="CDPK_Ser/Thr_kinases"/>
</dbReference>
<dbReference type="InterPro" id="IPR008271">
    <property type="entry name" value="Ser/Thr_kinase_AS"/>
</dbReference>
<evidence type="ECO:0000256" key="1">
    <source>
        <dbReference type="ARBA" id="ARBA00022527"/>
    </source>
</evidence>
<dbReference type="EMBL" id="HBFR01027576">
    <property type="protein sequence ID" value="CAD8892723.1"/>
    <property type="molecule type" value="Transcribed_RNA"/>
</dbReference>
<dbReference type="GO" id="GO:0005524">
    <property type="term" value="F:ATP binding"/>
    <property type="evidence" value="ECO:0007669"/>
    <property type="project" value="UniProtKB-KW"/>
</dbReference>
<name>A0A6U5IRX6_9STRA</name>